<keyword evidence="1" id="KW-1015">Disulfide bond</keyword>
<feature type="domain" description="C-type lectin" evidence="3">
    <location>
        <begin position="32"/>
        <end position="140"/>
    </location>
</feature>
<evidence type="ECO:0000256" key="1">
    <source>
        <dbReference type="ARBA" id="ARBA00023157"/>
    </source>
</evidence>
<feature type="chain" id="PRO_5032715071" description="C-type lectin domain-containing protein" evidence="2">
    <location>
        <begin position="24"/>
        <end position="141"/>
    </location>
</feature>
<dbReference type="EMBL" id="JAACXV010000148">
    <property type="protein sequence ID" value="KAF7282969.1"/>
    <property type="molecule type" value="Genomic_DNA"/>
</dbReference>
<dbReference type="InterPro" id="IPR016187">
    <property type="entry name" value="CTDL_fold"/>
</dbReference>
<dbReference type="CDD" id="cd00037">
    <property type="entry name" value="CLECT"/>
    <property type="match status" value="1"/>
</dbReference>
<dbReference type="SMART" id="SM00034">
    <property type="entry name" value="CLECT"/>
    <property type="match status" value="1"/>
</dbReference>
<keyword evidence="2" id="KW-0732">Signal</keyword>
<dbReference type="InterPro" id="IPR016186">
    <property type="entry name" value="C-type_lectin-like/link_sf"/>
</dbReference>
<gene>
    <name evidence="4" type="ORF">GWI33_001651</name>
</gene>
<name>A0A834IL29_RHYFE</name>
<dbReference type="Gene3D" id="3.10.100.10">
    <property type="entry name" value="Mannose-Binding Protein A, subunit A"/>
    <property type="match status" value="1"/>
</dbReference>
<evidence type="ECO:0000313" key="4">
    <source>
        <dbReference type="EMBL" id="KAF7282969.1"/>
    </source>
</evidence>
<dbReference type="Proteomes" id="UP000625711">
    <property type="component" value="Unassembled WGS sequence"/>
</dbReference>
<accession>A0A834IL29</accession>
<evidence type="ECO:0000259" key="3">
    <source>
        <dbReference type="PROSITE" id="PS50041"/>
    </source>
</evidence>
<feature type="signal peptide" evidence="2">
    <location>
        <begin position="1"/>
        <end position="23"/>
    </location>
</feature>
<evidence type="ECO:0000256" key="2">
    <source>
        <dbReference type="SAM" id="SignalP"/>
    </source>
</evidence>
<dbReference type="InterPro" id="IPR018378">
    <property type="entry name" value="C-type_lectin_CS"/>
</dbReference>
<organism evidence="4 5">
    <name type="scientific">Rhynchophorus ferrugineus</name>
    <name type="common">Red palm weevil</name>
    <name type="synonym">Curculio ferrugineus</name>
    <dbReference type="NCBI Taxonomy" id="354439"/>
    <lineage>
        <taxon>Eukaryota</taxon>
        <taxon>Metazoa</taxon>
        <taxon>Ecdysozoa</taxon>
        <taxon>Arthropoda</taxon>
        <taxon>Hexapoda</taxon>
        <taxon>Insecta</taxon>
        <taxon>Pterygota</taxon>
        <taxon>Neoptera</taxon>
        <taxon>Endopterygota</taxon>
        <taxon>Coleoptera</taxon>
        <taxon>Polyphaga</taxon>
        <taxon>Cucujiformia</taxon>
        <taxon>Curculionidae</taxon>
        <taxon>Dryophthorinae</taxon>
        <taxon>Rhynchophorus</taxon>
    </lineage>
</organism>
<keyword evidence="5" id="KW-1185">Reference proteome</keyword>
<comment type="caution">
    <text evidence="4">The sequence shown here is derived from an EMBL/GenBank/DDBJ whole genome shotgun (WGS) entry which is preliminary data.</text>
</comment>
<dbReference type="InterPro" id="IPR001304">
    <property type="entry name" value="C-type_lectin-like"/>
</dbReference>
<dbReference type="PROSITE" id="PS00615">
    <property type="entry name" value="C_TYPE_LECTIN_1"/>
    <property type="match status" value="1"/>
</dbReference>
<sequence length="141" mass="16003">MLQFLSISLFLVCSYTHIHKLESCPTGTVQEGKRHTYVVSTATEPWFRAYIICKNIGMELASSKTSAIGGGFWTIGSRHGGCSNDFVWWDSGKPIVYRKFTGPQPDNAGNKEYCIEVYQTNNDLLWNDYVCDIKLRFICQS</sequence>
<protein>
    <recommendedName>
        <fullName evidence="3">C-type lectin domain-containing protein</fullName>
    </recommendedName>
</protein>
<dbReference type="OrthoDB" id="6746664at2759"/>
<dbReference type="SUPFAM" id="SSF56436">
    <property type="entry name" value="C-type lectin-like"/>
    <property type="match status" value="1"/>
</dbReference>
<reference evidence="4" key="1">
    <citation type="submission" date="2020-08" db="EMBL/GenBank/DDBJ databases">
        <title>Genome sequencing and assembly of the red palm weevil Rhynchophorus ferrugineus.</title>
        <authorList>
            <person name="Dias G.B."/>
            <person name="Bergman C.M."/>
            <person name="Manee M."/>
        </authorList>
    </citation>
    <scope>NUCLEOTIDE SEQUENCE</scope>
    <source>
        <strain evidence="4">AA-2017</strain>
        <tissue evidence="4">Whole larva</tissue>
    </source>
</reference>
<dbReference type="AlphaFoldDB" id="A0A834IL29"/>
<evidence type="ECO:0000313" key="5">
    <source>
        <dbReference type="Proteomes" id="UP000625711"/>
    </source>
</evidence>
<dbReference type="Pfam" id="PF00059">
    <property type="entry name" value="Lectin_C"/>
    <property type="match status" value="1"/>
</dbReference>
<proteinExistence type="predicted"/>
<dbReference type="PROSITE" id="PS50041">
    <property type="entry name" value="C_TYPE_LECTIN_2"/>
    <property type="match status" value="1"/>
</dbReference>